<dbReference type="FunCoup" id="J4GNW3">
    <property type="interactions" value="256"/>
</dbReference>
<dbReference type="PANTHER" id="PTHR12982:SF0">
    <property type="entry name" value="PHOSPHATIDYLINOSITOL N-ACETYLGLUCOSAMINYLTRANSFERASE SUBUNIT C"/>
    <property type="match status" value="1"/>
</dbReference>
<proteinExistence type="inferred from homology"/>
<dbReference type="GeneID" id="24096886"/>
<dbReference type="PANTHER" id="PTHR12982">
    <property type="entry name" value="PHOSPHATIDYLINOSITOL GLYCAN, CLASS C"/>
    <property type="match status" value="1"/>
</dbReference>
<feature type="transmembrane region" description="Helical" evidence="8">
    <location>
        <begin position="235"/>
        <end position="254"/>
    </location>
</feature>
<dbReference type="GO" id="GO:0000506">
    <property type="term" value="C:glycosylphosphatidylinositol-N-acetylglucosaminyltransferase (GPI-GnT) complex"/>
    <property type="evidence" value="ECO:0007669"/>
    <property type="project" value="TreeGrafter"/>
</dbReference>
<evidence type="ECO:0000256" key="3">
    <source>
        <dbReference type="ARBA" id="ARBA00008321"/>
    </source>
</evidence>
<evidence type="ECO:0000313" key="9">
    <source>
        <dbReference type="EMBL" id="CCM01975.1"/>
    </source>
</evidence>
<dbReference type="GO" id="GO:0006506">
    <property type="term" value="P:GPI anchor biosynthetic process"/>
    <property type="evidence" value="ECO:0007669"/>
    <property type="project" value="UniProtKB-UniPathway"/>
</dbReference>
<organism evidence="9 10">
    <name type="scientific">Fibroporia radiculosa</name>
    <dbReference type="NCBI Taxonomy" id="599839"/>
    <lineage>
        <taxon>Eukaryota</taxon>
        <taxon>Fungi</taxon>
        <taxon>Dikarya</taxon>
        <taxon>Basidiomycota</taxon>
        <taxon>Agaricomycotina</taxon>
        <taxon>Agaricomycetes</taxon>
        <taxon>Polyporales</taxon>
        <taxon>Fibroporiaceae</taxon>
        <taxon>Fibroporia</taxon>
    </lineage>
</organism>
<protein>
    <recommendedName>
        <fullName evidence="11">Phosphatidylinositol N-acetylglucosaminyltransferase</fullName>
    </recommendedName>
</protein>
<dbReference type="RefSeq" id="XP_012181258.1">
    <property type="nucleotide sequence ID" value="XM_012325868.1"/>
</dbReference>
<keyword evidence="7 8" id="KW-0472">Membrane</keyword>
<dbReference type="InterPro" id="IPR009450">
    <property type="entry name" value="Plno_GlcNAc_GPI2"/>
</dbReference>
<dbReference type="HOGENOM" id="CLU_024002_2_0_1"/>
<feature type="transmembrane region" description="Helical" evidence="8">
    <location>
        <begin position="37"/>
        <end position="63"/>
    </location>
</feature>
<evidence type="ECO:0008006" key="11">
    <source>
        <dbReference type="Google" id="ProtNLM"/>
    </source>
</evidence>
<feature type="transmembrane region" description="Helical" evidence="8">
    <location>
        <begin position="291"/>
        <end position="310"/>
    </location>
</feature>
<comment type="subcellular location">
    <subcellularLocation>
        <location evidence="1">Membrane</location>
        <topology evidence="1">Multi-pass membrane protein</topology>
    </subcellularLocation>
</comment>
<keyword evidence="4" id="KW-0337">GPI-anchor biosynthesis</keyword>
<dbReference type="Pfam" id="PF06432">
    <property type="entry name" value="GPI2"/>
    <property type="match status" value="1"/>
</dbReference>
<gene>
    <name evidence="9" type="ORF">FIBRA_04048</name>
</gene>
<feature type="transmembrane region" description="Helical" evidence="8">
    <location>
        <begin position="75"/>
        <end position="94"/>
    </location>
</feature>
<reference evidence="9 10" key="1">
    <citation type="journal article" date="2012" name="Appl. Environ. Microbiol.">
        <title>Short-read sequencing for genomic analysis of the brown rot fungus Fibroporia radiculosa.</title>
        <authorList>
            <person name="Tang J.D."/>
            <person name="Perkins A.D."/>
            <person name="Sonstegard T.S."/>
            <person name="Schroeder S.G."/>
            <person name="Burgess S.C."/>
            <person name="Diehl S.V."/>
        </authorList>
    </citation>
    <scope>NUCLEOTIDE SEQUENCE [LARGE SCALE GENOMIC DNA]</scope>
    <source>
        <strain evidence="9 10">TFFH 294</strain>
    </source>
</reference>
<sequence>MDDDWERVLWKKKVYPDNYVPSSFLSSLTRNPNFRPYTYMSLVFSSCAINQHLSTIFTFLAVFVRLNEQLLDPRVLVWLSICGFIAVYAMWELLDYCSDNKTSTSTQRMEAALFPFGPRVHTMHPGAKTIKSSILVFLALMSLSPVLKTLTAATSSDSIWALSASLFILNALLADYTALRPETYHRERRVVAPCPTQLGLISNVWFDVARLTSVLSMNAAISAAVVLASRLPDDISVFALMLLSIQLFALFPILRRRLQGDSRAGQVLLTSVLSASSILSAASLSFTATCLIAVTLAFVTFVAPGVLVWAQKYKNEIRGTWDPAVPKVHNTERPAEFRGQSR</sequence>
<dbReference type="PIRSF" id="PIRSF016104">
    <property type="entry name" value="GPI2"/>
    <property type="match status" value="1"/>
</dbReference>
<keyword evidence="10" id="KW-1185">Reference proteome</keyword>
<accession>J4GNW3</accession>
<name>J4GNW3_9APHY</name>
<evidence type="ECO:0000256" key="1">
    <source>
        <dbReference type="ARBA" id="ARBA00004141"/>
    </source>
</evidence>
<dbReference type="OrthoDB" id="196709at2759"/>
<evidence type="ECO:0000256" key="2">
    <source>
        <dbReference type="ARBA" id="ARBA00004687"/>
    </source>
</evidence>
<evidence type="ECO:0000256" key="4">
    <source>
        <dbReference type="ARBA" id="ARBA00022502"/>
    </source>
</evidence>
<dbReference type="InParanoid" id="J4GNW3"/>
<keyword evidence="5 8" id="KW-0812">Transmembrane</keyword>
<feature type="transmembrane region" description="Helical" evidence="8">
    <location>
        <begin position="266"/>
        <end position="285"/>
    </location>
</feature>
<dbReference type="UniPathway" id="UPA00196"/>
<keyword evidence="6 8" id="KW-1133">Transmembrane helix</keyword>
<comment type="similarity">
    <text evidence="3">Belongs to the PIGC family.</text>
</comment>
<feature type="transmembrane region" description="Helical" evidence="8">
    <location>
        <begin position="129"/>
        <end position="147"/>
    </location>
</feature>
<evidence type="ECO:0000256" key="6">
    <source>
        <dbReference type="ARBA" id="ARBA00022989"/>
    </source>
</evidence>
<evidence type="ECO:0000256" key="5">
    <source>
        <dbReference type="ARBA" id="ARBA00022692"/>
    </source>
</evidence>
<dbReference type="EMBL" id="HE797057">
    <property type="protein sequence ID" value="CCM01975.1"/>
    <property type="molecule type" value="Genomic_DNA"/>
</dbReference>
<evidence type="ECO:0000313" key="10">
    <source>
        <dbReference type="Proteomes" id="UP000006352"/>
    </source>
</evidence>
<feature type="transmembrane region" description="Helical" evidence="8">
    <location>
        <begin position="159"/>
        <end position="179"/>
    </location>
</feature>
<dbReference type="Proteomes" id="UP000006352">
    <property type="component" value="Unassembled WGS sequence"/>
</dbReference>
<dbReference type="AlphaFoldDB" id="J4GNW3"/>
<evidence type="ECO:0000256" key="8">
    <source>
        <dbReference type="SAM" id="Phobius"/>
    </source>
</evidence>
<dbReference type="STRING" id="599839.J4GNW3"/>
<evidence type="ECO:0000256" key="7">
    <source>
        <dbReference type="ARBA" id="ARBA00023136"/>
    </source>
</evidence>
<comment type="pathway">
    <text evidence="2">Glycolipid biosynthesis; glycosylphosphatidylinositol-anchor biosynthesis.</text>
</comment>